<sequence length="333" mass="38078">MYFVVPNLNGHFLNYVEMFKQRSDYEGHIILTSDFKSFLALIKLILSSTNGNKINLCFLHGEKHIIQSLLTAFFKNVNVSSIFYYGFNINSGFFKVCLSKLSIYLLSALNIRLFYLEKPERIIIPSLRSKFLYLPDPILIPYDFDVTTRALTIPKVLIAGYLDSRKCIDKILVALEQLLCDSNFEDIHVFLVGEQSVDVSEMLDSYLLTTNLKVFQENQRVTDEVLAKYIENSDVVSCVYDNHLGSSGMFINAVAYNKKVLFISEGVLSDFAIELGINVFVKESSAANINKTINVLLDDVFYQYSLISRIDFLKKRNKSEFIKLLYGGDILEK</sequence>
<dbReference type="RefSeq" id="WP_126523432.1">
    <property type="nucleotide sequence ID" value="NZ_RXNU01000026.1"/>
</dbReference>
<gene>
    <name evidence="1" type="ORF">EKG38_24125</name>
</gene>
<evidence type="ECO:0000313" key="1">
    <source>
        <dbReference type="EMBL" id="RTR35963.1"/>
    </source>
</evidence>
<evidence type="ECO:0008006" key="3">
    <source>
        <dbReference type="Google" id="ProtNLM"/>
    </source>
</evidence>
<proteinExistence type="predicted"/>
<accession>A0A3S0KQH5</accession>
<dbReference type="SUPFAM" id="SSF53756">
    <property type="entry name" value="UDP-Glycosyltransferase/glycogen phosphorylase"/>
    <property type="match status" value="1"/>
</dbReference>
<dbReference type="EMBL" id="RXNU01000026">
    <property type="protein sequence ID" value="RTR35963.1"/>
    <property type="molecule type" value="Genomic_DNA"/>
</dbReference>
<evidence type="ECO:0000313" key="2">
    <source>
        <dbReference type="Proteomes" id="UP000267448"/>
    </source>
</evidence>
<reference evidence="1 2" key="1">
    <citation type="submission" date="2018-12" db="EMBL/GenBank/DDBJ databases">
        <authorList>
            <person name="Yu L."/>
        </authorList>
    </citation>
    <scope>NUCLEOTIDE SEQUENCE [LARGE SCALE GENOMIC DNA]</scope>
    <source>
        <strain evidence="1 2">HAW-EB2</strain>
    </source>
</reference>
<keyword evidence="2" id="KW-1185">Reference proteome</keyword>
<name>A0A3S0KQH5_9GAMM</name>
<dbReference type="Proteomes" id="UP000267448">
    <property type="component" value="Unassembled WGS sequence"/>
</dbReference>
<organism evidence="1 2">
    <name type="scientific">Shewanella canadensis</name>
    <dbReference type="NCBI Taxonomy" id="271096"/>
    <lineage>
        <taxon>Bacteria</taxon>
        <taxon>Pseudomonadati</taxon>
        <taxon>Pseudomonadota</taxon>
        <taxon>Gammaproteobacteria</taxon>
        <taxon>Alteromonadales</taxon>
        <taxon>Shewanellaceae</taxon>
        <taxon>Shewanella</taxon>
    </lineage>
</organism>
<comment type="caution">
    <text evidence="1">The sequence shown here is derived from an EMBL/GenBank/DDBJ whole genome shotgun (WGS) entry which is preliminary data.</text>
</comment>
<dbReference type="AlphaFoldDB" id="A0A3S0KQH5"/>
<protein>
    <recommendedName>
        <fullName evidence="3">Glycosyltransferase family 1 protein</fullName>
    </recommendedName>
</protein>
<dbReference type="OrthoDB" id="919017at2"/>
<dbReference type="Gene3D" id="3.40.50.2000">
    <property type="entry name" value="Glycogen Phosphorylase B"/>
    <property type="match status" value="1"/>
</dbReference>